<evidence type="ECO:0000313" key="8">
    <source>
        <dbReference type="Proteomes" id="UP000468668"/>
    </source>
</evidence>
<name>A0A6N6NRE8_9ACTN</name>
<protein>
    <submittedName>
        <fullName evidence="7">Oligosaccharide flippase family protein</fullName>
    </submittedName>
</protein>
<dbReference type="PANTHER" id="PTHR30250">
    <property type="entry name" value="PST FAMILY PREDICTED COLANIC ACID TRANSPORTER"/>
    <property type="match status" value="1"/>
</dbReference>
<evidence type="ECO:0000313" key="7">
    <source>
        <dbReference type="EMBL" id="KAB1640226.1"/>
    </source>
</evidence>
<feature type="transmembrane region" description="Helical" evidence="6">
    <location>
        <begin position="131"/>
        <end position="151"/>
    </location>
</feature>
<reference evidence="7 8" key="1">
    <citation type="submission" date="2019-09" db="EMBL/GenBank/DDBJ databases">
        <title>Whole genome shotgun sequencing (WGS) of Ellagibacter isourolithinifaciens DSM 104140(T) and Adlercreutzia muris DSM 29508(T).</title>
        <authorList>
            <person name="Stoll D.A."/>
            <person name="Danylec N."/>
            <person name="Huch M."/>
        </authorList>
    </citation>
    <scope>NUCLEOTIDE SEQUENCE [LARGE SCALE GENOMIC DNA]</scope>
    <source>
        <strain evidence="7 8">DSM 104140</strain>
    </source>
</reference>
<evidence type="ECO:0000256" key="3">
    <source>
        <dbReference type="ARBA" id="ARBA00022692"/>
    </source>
</evidence>
<gene>
    <name evidence="7" type="ORF">F8C90_07150</name>
</gene>
<accession>A0A6N6NRE8</accession>
<comment type="caution">
    <text evidence="7">The sequence shown here is derived from an EMBL/GenBank/DDBJ whole genome shotgun (WGS) entry which is preliminary data.</text>
</comment>
<evidence type="ECO:0000256" key="6">
    <source>
        <dbReference type="SAM" id="Phobius"/>
    </source>
</evidence>
<dbReference type="AlphaFoldDB" id="A0A6N6NRE8"/>
<feature type="transmembrane region" description="Helical" evidence="6">
    <location>
        <begin position="237"/>
        <end position="256"/>
    </location>
</feature>
<keyword evidence="4 6" id="KW-1133">Transmembrane helix</keyword>
<feature type="transmembrane region" description="Helical" evidence="6">
    <location>
        <begin position="276"/>
        <end position="297"/>
    </location>
</feature>
<evidence type="ECO:0000256" key="4">
    <source>
        <dbReference type="ARBA" id="ARBA00022989"/>
    </source>
</evidence>
<keyword evidence="5 6" id="KW-0472">Membrane</keyword>
<dbReference type="Proteomes" id="UP000468668">
    <property type="component" value="Unassembled WGS sequence"/>
</dbReference>
<feature type="transmembrane region" description="Helical" evidence="6">
    <location>
        <begin position="318"/>
        <end position="344"/>
    </location>
</feature>
<keyword evidence="3 6" id="KW-0812">Transmembrane</keyword>
<dbReference type="Pfam" id="PF01943">
    <property type="entry name" value="Polysacc_synt"/>
    <property type="match status" value="1"/>
</dbReference>
<evidence type="ECO:0000256" key="2">
    <source>
        <dbReference type="ARBA" id="ARBA00022475"/>
    </source>
</evidence>
<dbReference type="PANTHER" id="PTHR30250:SF11">
    <property type="entry name" value="O-ANTIGEN TRANSPORTER-RELATED"/>
    <property type="match status" value="1"/>
</dbReference>
<organism evidence="7 8">
    <name type="scientific">Ellagibacter isourolithinifaciens</name>
    <dbReference type="NCBI Taxonomy" id="2137581"/>
    <lineage>
        <taxon>Bacteria</taxon>
        <taxon>Bacillati</taxon>
        <taxon>Actinomycetota</taxon>
        <taxon>Coriobacteriia</taxon>
        <taxon>Eggerthellales</taxon>
        <taxon>Eggerthellaceae</taxon>
        <taxon>Ellagibacter</taxon>
    </lineage>
</organism>
<sequence>MRVPMRSKLKLSIAANAGIKVLALVVSLVSTPLMMSFFSNDAVLGAWFTVLSVLNWISFFDFGIGNGLRNDLTYALSEHDDKKACVVISSSIFVLGVVVIVLIPLGAAASVLVDWNAVLAVGKGELGADDLAAGMTIVIVGTLLQLILKLVNSLLYAVQRNAAPALLLLVSNCLILLAVAFPPVLTGSGEKFMYMCITEVVALSVPLIFAAFVLFVTKLKSYVPRFKNVRSSYFRALGSLGLKFFVIQIALLFISSTNEMFIGLLCGSGSVVPYSVAFRVFNLILVFFGVMAQPIWSDMASSFAMRDSRRICIVHRKYLALAVIASVGTIVIGLFINPVLAIWLGSQAPALSLVESASLVFLVAVTVLTNSETCLGNATNRLGPQVVGYCLGAIAKYPLSVGLSIIIPGWASVVLANGFVLIPVLVSQHIANRWLTANGEEDSVA</sequence>
<dbReference type="InterPro" id="IPR002797">
    <property type="entry name" value="Polysacc_synth"/>
</dbReference>
<dbReference type="EMBL" id="WAJR01000016">
    <property type="protein sequence ID" value="KAB1640226.1"/>
    <property type="molecule type" value="Genomic_DNA"/>
</dbReference>
<dbReference type="GO" id="GO:0005886">
    <property type="term" value="C:plasma membrane"/>
    <property type="evidence" value="ECO:0007669"/>
    <property type="project" value="UniProtKB-SubCell"/>
</dbReference>
<evidence type="ECO:0000256" key="5">
    <source>
        <dbReference type="ARBA" id="ARBA00023136"/>
    </source>
</evidence>
<proteinExistence type="predicted"/>
<feature type="transmembrane region" description="Helical" evidence="6">
    <location>
        <begin position="192"/>
        <end position="216"/>
    </location>
</feature>
<keyword evidence="2" id="KW-1003">Cell membrane</keyword>
<feature type="transmembrane region" description="Helical" evidence="6">
    <location>
        <begin position="44"/>
        <end position="64"/>
    </location>
</feature>
<dbReference type="InterPro" id="IPR050833">
    <property type="entry name" value="Poly_Biosynth_Transport"/>
</dbReference>
<feature type="transmembrane region" description="Helical" evidence="6">
    <location>
        <begin position="85"/>
        <end position="111"/>
    </location>
</feature>
<feature type="transmembrane region" description="Helical" evidence="6">
    <location>
        <begin position="21"/>
        <end position="38"/>
    </location>
</feature>
<comment type="subcellular location">
    <subcellularLocation>
        <location evidence="1">Cell membrane</location>
        <topology evidence="1">Multi-pass membrane protein</topology>
    </subcellularLocation>
</comment>
<feature type="transmembrane region" description="Helical" evidence="6">
    <location>
        <begin position="405"/>
        <end position="426"/>
    </location>
</feature>
<dbReference type="OrthoDB" id="512217at2"/>
<keyword evidence="8" id="KW-1185">Reference proteome</keyword>
<feature type="transmembrane region" description="Helical" evidence="6">
    <location>
        <begin position="163"/>
        <end position="186"/>
    </location>
</feature>
<evidence type="ECO:0000256" key="1">
    <source>
        <dbReference type="ARBA" id="ARBA00004651"/>
    </source>
</evidence>